<accession>A0ABM0PIE1</accession>
<protein>
    <submittedName>
        <fullName evidence="4">Uncharacterized protein LOC103338609</fullName>
    </submittedName>
</protein>
<reference evidence="4" key="2">
    <citation type="submission" date="2025-08" db="UniProtKB">
        <authorList>
            <consortium name="RefSeq"/>
        </authorList>
    </citation>
    <scope>IDENTIFICATION</scope>
</reference>
<keyword evidence="3" id="KW-1185">Reference proteome</keyword>
<keyword evidence="2" id="KW-0812">Transmembrane</keyword>
<proteinExistence type="predicted"/>
<feature type="transmembrane region" description="Helical" evidence="2">
    <location>
        <begin position="165"/>
        <end position="183"/>
    </location>
</feature>
<keyword evidence="2" id="KW-0472">Membrane</keyword>
<organism evidence="3 4">
    <name type="scientific">Prunus mume</name>
    <name type="common">Japanese apricot</name>
    <name type="synonym">Armeniaca mume</name>
    <dbReference type="NCBI Taxonomy" id="102107"/>
    <lineage>
        <taxon>Eukaryota</taxon>
        <taxon>Viridiplantae</taxon>
        <taxon>Streptophyta</taxon>
        <taxon>Embryophyta</taxon>
        <taxon>Tracheophyta</taxon>
        <taxon>Spermatophyta</taxon>
        <taxon>Magnoliopsida</taxon>
        <taxon>eudicotyledons</taxon>
        <taxon>Gunneridae</taxon>
        <taxon>Pentapetalae</taxon>
        <taxon>rosids</taxon>
        <taxon>fabids</taxon>
        <taxon>Rosales</taxon>
        <taxon>Rosaceae</taxon>
        <taxon>Amygdaloideae</taxon>
        <taxon>Amygdaleae</taxon>
        <taxon>Prunus</taxon>
    </lineage>
</organism>
<evidence type="ECO:0000313" key="3">
    <source>
        <dbReference type="Proteomes" id="UP000694861"/>
    </source>
</evidence>
<dbReference type="Proteomes" id="UP000694861">
    <property type="component" value="Linkage group LG7"/>
</dbReference>
<dbReference type="RefSeq" id="XP_008240050.1">
    <property type="nucleotide sequence ID" value="XM_008241828.2"/>
</dbReference>
<gene>
    <name evidence="4" type="primary">LOC103338609</name>
</gene>
<evidence type="ECO:0000256" key="2">
    <source>
        <dbReference type="SAM" id="Phobius"/>
    </source>
</evidence>
<sequence>MSKLTRLAVNSRRFDGRALESPQALSNQGVITQLSEQISTLNERMDEFTSRVEELNSKFSVRKVSASQQNLALQAEACTGSGPTSHFVTGLSNGSLAGSLLPHSSSSSQLVKESPLMEEMLAITRSQRQIMHQIDNLSNLLREYSGERLRQGRADSSGRVTDVDSIVPVILTLAIGGLGFFFFRSLTSPK</sequence>
<evidence type="ECO:0000313" key="4">
    <source>
        <dbReference type="RefSeq" id="XP_008240050.1"/>
    </source>
</evidence>
<reference evidence="3" key="1">
    <citation type="journal article" date="2012" name="Nat. Commun.">
        <title>The genome of Prunus mume.</title>
        <authorList>
            <person name="Zhang Q."/>
            <person name="Chen W."/>
            <person name="Sun L."/>
            <person name="Zhao F."/>
            <person name="Huang B."/>
            <person name="Yang W."/>
            <person name="Tao Y."/>
            <person name="Wang J."/>
            <person name="Yuan Z."/>
            <person name="Fan G."/>
            <person name="Xing Z."/>
            <person name="Han C."/>
            <person name="Pan H."/>
            <person name="Zhong X."/>
            <person name="Shi W."/>
            <person name="Liang X."/>
            <person name="Du D."/>
            <person name="Sun F."/>
            <person name="Xu Z."/>
            <person name="Hao R."/>
            <person name="Lv T."/>
            <person name="Lv Y."/>
            <person name="Zheng Z."/>
            <person name="Sun M."/>
            <person name="Luo L."/>
            <person name="Cai M."/>
            <person name="Gao Y."/>
            <person name="Wang J."/>
            <person name="Yin Y."/>
            <person name="Xu X."/>
            <person name="Cheng T."/>
            <person name="Wang J."/>
        </authorList>
    </citation>
    <scope>NUCLEOTIDE SEQUENCE [LARGE SCALE GENOMIC DNA]</scope>
</reference>
<evidence type="ECO:0000256" key="1">
    <source>
        <dbReference type="SAM" id="Coils"/>
    </source>
</evidence>
<keyword evidence="1" id="KW-0175">Coiled coil</keyword>
<feature type="coiled-coil region" evidence="1">
    <location>
        <begin position="31"/>
        <end position="58"/>
    </location>
</feature>
<dbReference type="GeneID" id="103338609"/>
<keyword evidence="2" id="KW-1133">Transmembrane helix</keyword>
<name>A0ABM0PIE1_PRUMU</name>